<dbReference type="GO" id="GO:0000725">
    <property type="term" value="P:recombinational repair"/>
    <property type="evidence" value="ECO:0007669"/>
    <property type="project" value="TreeGrafter"/>
</dbReference>
<dbReference type="AlphaFoldDB" id="A0A3A4NSE4"/>
<dbReference type="InterPro" id="IPR000212">
    <property type="entry name" value="DNA_helicase_UvrD/REP"/>
</dbReference>
<dbReference type="InterPro" id="IPR027417">
    <property type="entry name" value="P-loop_NTPase"/>
</dbReference>
<comment type="similarity">
    <text evidence="1">Belongs to the helicase family. UvrD subfamily.</text>
</comment>
<dbReference type="EC" id="5.6.2.4" evidence="13"/>
<evidence type="ECO:0000256" key="13">
    <source>
        <dbReference type="ARBA" id="ARBA00034808"/>
    </source>
</evidence>
<evidence type="ECO:0000259" key="18">
    <source>
        <dbReference type="PROSITE" id="PS51217"/>
    </source>
</evidence>
<evidence type="ECO:0000256" key="3">
    <source>
        <dbReference type="ARBA" id="ARBA00022741"/>
    </source>
</evidence>
<dbReference type="InterPro" id="IPR014016">
    <property type="entry name" value="UvrD-like_ATP-bd"/>
</dbReference>
<keyword evidence="10" id="KW-0234">DNA repair</keyword>
<sequence>MDVFTPNPSQQKAIEFPMERPLKIIAGAGTGKTEVLARRFVYLVKHYKLRPHHIVALTFTKKAAAEMRRRIVALLGAEGLVDRNEAALLTWIGNFHSISLILLKQHPLLVGLDPSFEIVDEVEQIALLRNVLNDFLNNRLSESNENRFEDLLIDSPDNLQQDILAIINRLKSNFIHPQDVKKQLLPLLKREYRNLISELNATIDDSNTHASTKKAFEKRLAAIPLDEAYEQLFLNAVYVIYRSYRERLADKNLLDYNDLIFYAHTLMNNNPDLRKNFEYILVDEFQDTDSGQYRLLETMSRRFQNVTVVGDPKQLIYEWREAKLENMNKFPGETVPLEENYRSFGQVLDVANRFIRNTMPGEPPLRTASQGGRGNAGEARVNLVYTKDRETEAVFVARQIKGLIERGRCPGEIAVLMRTIHSSRAVEEALSASGIPYVTVGGCGFYDLQDIKDISALLRLVGNPFDDQPMVRMLQTEMIGLSDASLYHICRQREGEITSIYDAIKQGDLSGFRPASADRMRQLVRLVEELAALRWSISLAELFSRALKGINYLKYLSSRERPRGPRFMNVAQFYKIASQYEERHPRDGLDEFLLYLETAASCDLKAQPGNAAAEKVQLMTIHQAKGLEFPIVFLVGVTPTGFRGGNFGYDEDFGIYVKRRPDGTFIVRYEGGYGRIERQLRERRYLEENRIIYVALTRTRDLLYITAYGPRKEEEKDFFSTLQAFASNMKHCITASVLEDAADEEDTAAPAEVSHAAGANIDLPLEQVLDATATAVERIVPVSPAAAPAAPPVPEFSYSKLALFRRCPRHYAFRYVYGFATTDEFDFDGNFGDGAGRLLGDLLHQTLMYYHRGMKRKQKMNAHKILDDLGPALDCPRQVLNRGHEFLQKYLDSHLSKKETVFEEKEFNWKIVAEGFTFIVKGTVDHVQREGDSLKIIDYKSGLKKPDDHRLQLALYKMALEEILGVTGMLTSNFYLSSGEEVTHHFSHDELADVRSRLLVDAREIVMANYSRSNEPEKCGICEFKSLCR</sequence>
<dbReference type="GO" id="GO:0003677">
    <property type="term" value="F:DNA binding"/>
    <property type="evidence" value="ECO:0007669"/>
    <property type="project" value="UniProtKB-KW"/>
</dbReference>
<keyword evidence="11" id="KW-0413">Isomerase</keyword>
<evidence type="ECO:0000256" key="5">
    <source>
        <dbReference type="ARBA" id="ARBA00022801"/>
    </source>
</evidence>
<keyword evidence="8 16" id="KW-0067">ATP-binding</keyword>
<dbReference type="PANTHER" id="PTHR11070:SF2">
    <property type="entry name" value="ATP-DEPENDENT DNA HELICASE SRS2"/>
    <property type="match status" value="1"/>
</dbReference>
<dbReference type="InterPro" id="IPR011335">
    <property type="entry name" value="Restrct_endonuc-II-like"/>
</dbReference>
<evidence type="ECO:0000256" key="6">
    <source>
        <dbReference type="ARBA" id="ARBA00022806"/>
    </source>
</evidence>
<evidence type="ECO:0000256" key="9">
    <source>
        <dbReference type="ARBA" id="ARBA00023125"/>
    </source>
</evidence>
<comment type="catalytic activity">
    <reaction evidence="15">
        <text>ATP + H2O = ADP + phosphate + H(+)</text>
        <dbReference type="Rhea" id="RHEA:13065"/>
        <dbReference type="ChEBI" id="CHEBI:15377"/>
        <dbReference type="ChEBI" id="CHEBI:15378"/>
        <dbReference type="ChEBI" id="CHEBI:30616"/>
        <dbReference type="ChEBI" id="CHEBI:43474"/>
        <dbReference type="ChEBI" id="CHEBI:456216"/>
        <dbReference type="EC" id="5.6.2.4"/>
    </reaction>
</comment>
<keyword evidence="3 16" id="KW-0547">Nucleotide-binding</keyword>
<dbReference type="GO" id="GO:0005524">
    <property type="term" value="F:ATP binding"/>
    <property type="evidence" value="ECO:0007669"/>
    <property type="project" value="UniProtKB-UniRule"/>
</dbReference>
<dbReference type="GO" id="GO:0004527">
    <property type="term" value="F:exonuclease activity"/>
    <property type="evidence" value="ECO:0007669"/>
    <property type="project" value="UniProtKB-KW"/>
</dbReference>
<evidence type="ECO:0000256" key="10">
    <source>
        <dbReference type="ARBA" id="ARBA00023204"/>
    </source>
</evidence>
<comment type="catalytic activity">
    <reaction evidence="12">
        <text>Couples ATP hydrolysis with the unwinding of duplex DNA by translocating in the 3'-5' direction.</text>
        <dbReference type="EC" id="5.6.2.4"/>
    </reaction>
</comment>
<dbReference type="GO" id="GO:0005829">
    <property type="term" value="C:cytosol"/>
    <property type="evidence" value="ECO:0007669"/>
    <property type="project" value="TreeGrafter"/>
</dbReference>
<evidence type="ECO:0000256" key="15">
    <source>
        <dbReference type="ARBA" id="ARBA00048988"/>
    </source>
</evidence>
<evidence type="ECO:0000313" key="19">
    <source>
        <dbReference type="EMBL" id="RJP20986.1"/>
    </source>
</evidence>
<dbReference type="PROSITE" id="PS51198">
    <property type="entry name" value="UVRD_HELICASE_ATP_BIND"/>
    <property type="match status" value="1"/>
</dbReference>
<dbReference type="PANTHER" id="PTHR11070">
    <property type="entry name" value="UVRD / RECB / PCRA DNA HELICASE FAMILY MEMBER"/>
    <property type="match status" value="1"/>
</dbReference>
<evidence type="ECO:0000256" key="4">
    <source>
        <dbReference type="ARBA" id="ARBA00022763"/>
    </source>
</evidence>
<evidence type="ECO:0000259" key="17">
    <source>
        <dbReference type="PROSITE" id="PS51198"/>
    </source>
</evidence>
<feature type="domain" description="UvrD-like helicase ATP-binding" evidence="17">
    <location>
        <begin position="5"/>
        <end position="344"/>
    </location>
</feature>
<accession>A0A3A4NSE4</accession>
<evidence type="ECO:0000256" key="8">
    <source>
        <dbReference type="ARBA" id="ARBA00022840"/>
    </source>
</evidence>
<dbReference type="SUPFAM" id="SSF52980">
    <property type="entry name" value="Restriction endonuclease-like"/>
    <property type="match status" value="1"/>
</dbReference>
<dbReference type="Pfam" id="PF12705">
    <property type="entry name" value="PDDEXK_1"/>
    <property type="match status" value="1"/>
</dbReference>
<dbReference type="GO" id="GO:0033202">
    <property type="term" value="C:DNA helicase complex"/>
    <property type="evidence" value="ECO:0007669"/>
    <property type="project" value="TreeGrafter"/>
</dbReference>
<feature type="domain" description="UvrD-like helicase C-terminal" evidence="18">
    <location>
        <begin position="345"/>
        <end position="626"/>
    </location>
</feature>
<dbReference type="SUPFAM" id="SSF52540">
    <property type="entry name" value="P-loop containing nucleoside triphosphate hydrolases"/>
    <property type="match status" value="1"/>
</dbReference>
<evidence type="ECO:0000256" key="2">
    <source>
        <dbReference type="ARBA" id="ARBA00022722"/>
    </source>
</evidence>
<gene>
    <name evidence="19" type="ORF">C4520_10560</name>
</gene>
<dbReference type="PROSITE" id="PS51217">
    <property type="entry name" value="UVRD_HELICASE_CTER"/>
    <property type="match status" value="1"/>
</dbReference>
<evidence type="ECO:0000256" key="12">
    <source>
        <dbReference type="ARBA" id="ARBA00034617"/>
    </source>
</evidence>
<evidence type="ECO:0000313" key="20">
    <source>
        <dbReference type="Proteomes" id="UP000265882"/>
    </source>
</evidence>
<evidence type="ECO:0000256" key="14">
    <source>
        <dbReference type="ARBA" id="ARBA00034923"/>
    </source>
</evidence>
<dbReference type="Pfam" id="PF13361">
    <property type="entry name" value="UvrD_C"/>
    <property type="match status" value="1"/>
</dbReference>
<dbReference type="InterPro" id="IPR013986">
    <property type="entry name" value="DExx_box_DNA_helicase_dom_sf"/>
</dbReference>
<organism evidence="19 20">
    <name type="scientific">Abyssobacteria bacterium (strain SURF_5)</name>
    <dbReference type="NCBI Taxonomy" id="2093360"/>
    <lineage>
        <taxon>Bacteria</taxon>
        <taxon>Pseudomonadati</taxon>
        <taxon>Candidatus Hydrogenedentota</taxon>
        <taxon>Candidatus Abyssobacteria</taxon>
    </lineage>
</organism>
<dbReference type="EMBL" id="QZKU01000071">
    <property type="protein sequence ID" value="RJP20986.1"/>
    <property type="molecule type" value="Genomic_DNA"/>
</dbReference>
<proteinExistence type="inferred from homology"/>
<protein>
    <recommendedName>
        <fullName evidence="13">DNA 3'-5' helicase</fullName>
        <ecNumber evidence="13">5.6.2.4</ecNumber>
    </recommendedName>
    <alternativeName>
        <fullName evidence="14">DNA 3'-5' helicase II</fullName>
    </alternativeName>
</protein>
<evidence type="ECO:0000256" key="1">
    <source>
        <dbReference type="ARBA" id="ARBA00009922"/>
    </source>
</evidence>
<evidence type="ECO:0000256" key="7">
    <source>
        <dbReference type="ARBA" id="ARBA00022839"/>
    </source>
</evidence>
<dbReference type="Gene3D" id="1.10.486.10">
    <property type="entry name" value="PCRA, domain 4"/>
    <property type="match status" value="1"/>
</dbReference>
<dbReference type="Gene3D" id="3.90.320.10">
    <property type="match status" value="1"/>
</dbReference>
<feature type="binding site" evidence="16">
    <location>
        <begin position="26"/>
        <end position="33"/>
    </location>
    <ligand>
        <name>ATP</name>
        <dbReference type="ChEBI" id="CHEBI:30616"/>
    </ligand>
</feature>
<dbReference type="GO" id="GO:0043138">
    <property type="term" value="F:3'-5' DNA helicase activity"/>
    <property type="evidence" value="ECO:0007669"/>
    <property type="project" value="UniProtKB-EC"/>
</dbReference>
<keyword evidence="7" id="KW-0269">Exonuclease</keyword>
<dbReference type="Gene3D" id="3.40.50.300">
    <property type="entry name" value="P-loop containing nucleotide triphosphate hydrolases"/>
    <property type="match status" value="3"/>
</dbReference>
<dbReference type="Gene3D" id="1.10.10.160">
    <property type="match status" value="1"/>
</dbReference>
<dbReference type="CDD" id="cd17932">
    <property type="entry name" value="DEXQc_UvrD"/>
    <property type="match status" value="1"/>
</dbReference>
<comment type="caution">
    <text evidence="19">The sequence shown here is derived from an EMBL/GenBank/DDBJ whole genome shotgun (WGS) entry which is preliminary data.</text>
</comment>
<dbReference type="InterPro" id="IPR014017">
    <property type="entry name" value="DNA_helicase_UvrD-like_C"/>
</dbReference>
<name>A0A3A4NSE4_ABYX5</name>
<reference evidence="19 20" key="1">
    <citation type="journal article" date="2017" name="ISME J.">
        <title>Energy and carbon metabolisms in a deep terrestrial subsurface fluid microbial community.</title>
        <authorList>
            <person name="Momper L."/>
            <person name="Jungbluth S.P."/>
            <person name="Lee M.D."/>
            <person name="Amend J.P."/>
        </authorList>
    </citation>
    <scope>NUCLEOTIDE SEQUENCE [LARGE SCALE GENOMIC DNA]</scope>
    <source>
        <strain evidence="19">SURF_5</strain>
    </source>
</reference>
<keyword evidence="6 16" id="KW-0347">Helicase</keyword>
<evidence type="ECO:0000256" key="16">
    <source>
        <dbReference type="PROSITE-ProRule" id="PRU00560"/>
    </source>
</evidence>
<keyword evidence="5 16" id="KW-0378">Hydrolase</keyword>
<keyword evidence="4" id="KW-0227">DNA damage</keyword>
<evidence type="ECO:0000256" key="11">
    <source>
        <dbReference type="ARBA" id="ARBA00023235"/>
    </source>
</evidence>
<dbReference type="Proteomes" id="UP000265882">
    <property type="component" value="Unassembled WGS sequence"/>
</dbReference>
<dbReference type="Pfam" id="PF00580">
    <property type="entry name" value="UvrD-helicase"/>
    <property type="match status" value="1"/>
</dbReference>
<dbReference type="InterPro" id="IPR011604">
    <property type="entry name" value="PDDEXK-like_dom_sf"/>
</dbReference>
<keyword evidence="9" id="KW-0238">DNA-binding</keyword>
<dbReference type="InterPro" id="IPR038726">
    <property type="entry name" value="PDDEXK_AddAB-type"/>
</dbReference>
<keyword evidence="2" id="KW-0540">Nuclease</keyword>